<keyword evidence="4" id="KW-0808">Transferase</keyword>
<dbReference type="Gene3D" id="3.40.50.150">
    <property type="entry name" value="Vaccinia Virus protein VP39"/>
    <property type="match status" value="1"/>
</dbReference>
<dbReference type="FunFam" id="3.30.300.110:FF:000001">
    <property type="entry name" value="tRNA (guanine(37)-N1)-methyltransferase"/>
    <property type="match status" value="1"/>
</dbReference>
<keyword evidence="3" id="KW-0489">Methyltransferase</keyword>
<dbReference type="GO" id="GO:0005737">
    <property type="term" value="C:cytoplasm"/>
    <property type="evidence" value="ECO:0007669"/>
    <property type="project" value="TreeGrafter"/>
</dbReference>
<evidence type="ECO:0000256" key="6">
    <source>
        <dbReference type="ARBA" id="ARBA00022694"/>
    </source>
</evidence>
<dbReference type="CDD" id="cd02440">
    <property type="entry name" value="AdoMet_MTases"/>
    <property type="match status" value="1"/>
</dbReference>
<evidence type="ECO:0000256" key="2">
    <source>
        <dbReference type="ARBA" id="ARBA00022490"/>
    </source>
</evidence>
<dbReference type="InterPro" id="IPR056743">
    <property type="entry name" value="TRM5-TYW2-like_MTfase"/>
</dbReference>
<dbReference type="GO" id="GO:0052906">
    <property type="term" value="F:tRNA (guanine(37)-N1)-methyltransferase activity"/>
    <property type="evidence" value="ECO:0007669"/>
    <property type="project" value="UniProtKB-EC"/>
</dbReference>
<evidence type="ECO:0000256" key="4">
    <source>
        <dbReference type="ARBA" id="ARBA00022679"/>
    </source>
</evidence>
<evidence type="ECO:0000259" key="10">
    <source>
        <dbReference type="PROSITE" id="PS51684"/>
    </source>
</evidence>
<dbReference type="Pfam" id="PF02475">
    <property type="entry name" value="TRM5-TYW2_MTfase"/>
    <property type="match status" value="1"/>
</dbReference>
<feature type="domain" description="SAM-dependent methyltransferase TRM5/TYW2-type" evidence="10">
    <location>
        <begin position="24"/>
        <end position="279"/>
    </location>
</feature>
<dbReference type="EMBL" id="LQMQ01000007">
    <property type="protein sequence ID" value="KUO42377.1"/>
    <property type="molecule type" value="Genomic_DNA"/>
</dbReference>
<organism evidence="11 12">
    <name type="scientific">Hadarchaeum yellowstonense</name>
    <dbReference type="NCBI Taxonomy" id="1776334"/>
    <lineage>
        <taxon>Archaea</taxon>
        <taxon>Methanobacteriati</taxon>
        <taxon>Candidatus Hadarchaeota</taxon>
        <taxon>Candidatus Hadarchaeia</taxon>
        <taxon>Candidatus Hadarchaeales</taxon>
        <taxon>Candidatus Hadarchaeaceae</taxon>
        <taxon>Candidatus Hadarchaeum</taxon>
    </lineage>
</organism>
<dbReference type="AlphaFoldDB" id="A0A147K0V9"/>
<evidence type="ECO:0000256" key="7">
    <source>
        <dbReference type="ARBA" id="ARBA00029736"/>
    </source>
</evidence>
<keyword evidence="2" id="KW-0963">Cytoplasm</keyword>
<dbReference type="Proteomes" id="UP000074294">
    <property type="component" value="Unassembled WGS sequence"/>
</dbReference>
<name>A0A147K0V9_HADYE</name>
<evidence type="ECO:0000313" key="11">
    <source>
        <dbReference type="EMBL" id="KUO42377.1"/>
    </source>
</evidence>
<sequence>MPNDLRTRLKGYLSDEELKLIRAFDIVGDIAIVKLPPRLLPKKHLIGKALLEVQKNVRTVLNQISPVKGDFRTRELEVIAGEERTETIHRESGCSFKVDLRKVYFSPRLAAERLRVAKQVEPGEVVVNLFAGVGSYSIIIARHSQAAVIYSIDINPAAFEYMQTNIRINKVADRVVPILGDAREVVEKRLAGKADRVLMPLPELSHDFFGVALSALKPTGGIVHFYDYGEEPDIYGPSLDFVRSNAAAQGLEIKLLAARKIRSYAVRCYHIVLDLKVSRPEI</sequence>
<dbReference type="PANTHER" id="PTHR23245">
    <property type="entry name" value="TRNA METHYLTRANSFERASE"/>
    <property type="match status" value="1"/>
</dbReference>
<keyword evidence="6" id="KW-0819">tRNA processing</keyword>
<dbReference type="InterPro" id="IPR029063">
    <property type="entry name" value="SAM-dependent_MTases_sf"/>
</dbReference>
<evidence type="ECO:0000256" key="3">
    <source>
        <dbReference type="ARBA" id="ARBA00022603"/>
    </source>
</evidence>
<proteinExistence type="predicted"/>
<evidence type="ECO:0000256" key="8">
    <source>
        <dbReference type="ARBA" id="ARBA00033392"/>
    </source>
</evidence>
<protein>
    <recommendedName>
        <fullName evidence="1">tRNA (guanine(37)-N(1))-methyltransferase</fullName>
        <ecNumber evidence="1">2.1.1.228</ecNumber>
    </recommendedName>
    <alternativeName>
        <fullName evidence="7">M1G-methyltransferase</fullName>
    </alternativeName>
    <alternativeName>
        <fullName evidence="8">tRNA [GM37] methyltransferase</fullName>
    </alternativeName>
</protein>
<evidence type="ECO:0000256" key="9">
    <source>
        <dbReference type="ARBA" id="ARBA00047783"/>
    </source>
</evidence>
<dbReference type="Pfam" id="PF25133">
    <property type="entry name" value="TYW2_N_2"/>
    <property type="match status" value="1"/>
</dbReference>
<accession>A0A147K0V9</accession>
<dbReference type="STRING" id="1776334.APZ16_02765"/>
<comment type="caution">
    <text evidence="11">The sequence shown here is derived from an EMBL/GenBank/DDBJ whole genome shotgun (WGS) entry which is preliminary data.</text>
</comment>
<comment type="catalytic activity">
    <reaction evidence="9">
        <text>guanosine(37) in tRNA + S-adenosyl-L-methionine = N(1)-methylguanosine(37) in tRNA + S-adenosyl-L-homocysteine + H(+)</text>
        <dbReference type="Rhea" id="RHEA:36899"/>
        <dbReference type="Rhea" id="RHEA-COMP:10145"/>
        <dbReference type="Rhea" id="RHEA-COMP:10147"/>
        <dbReference type="ChEBI" id="CHEBI:15378"/>
        <dbReference type="ChEBI" id="CHEBI:57856"/>
        <dbReference type="ChEBI" id="CHEBI:59789"/>
        <dbReference type="ChEBI" id="CHEBI:73542"/>
        <dbReference type="ChEBI" id="CHEBI:74269"/>
        <dbReference type="EC" id="2.1.1.228"/>
    </reaction>
</comment>
<evidence type="ECO:0000256" key="5">
    <source>
        <dbReference type="ARBA" id="ARBA00022691"/>
    </source>
</evidence>
<dbReference type="InterPro" id="IPR056744">
    <property type="entry name" value="TRM5/TYW2-like_N"/>
</dbReference>
<reference evidence="11 12" key="1">
    <citation type="journal article" date="2016" name="Nat. Microbiol.">
        <title>Genomic inference of the metabolism of cosmopolitan subsurface Archaea, Hadesarchaea.</title>
        <authorList>
            <person name="Baker B.J."/>
            <person name="Saw J.H."/>
            <person name="Lind A.E."/>
            <person name="Lazar C.S."/>
            <person name="Hinrichs K.-U."/>
            <person name="Teske A.P."/>
            <person name="Ettema T.J."/>
        </authorList>
    </citation>
    <scope>NUCLEOTIDE SEQUENCE [LARGE SCALE GENOMIC DNA]</scope>
</reference>
<dbReference type="EC" id="2.1.1.228" evidence="1"/>
<gene>
    <name evidence="11" type="ORF">APZ16_02765</name>
</gene>
<evidence type="ECO:0000313" key="12">
    <source>
        <dbReference type="Proteomes" id="UP000074294"/>
    </source>
</evidence>
<evidence type="ECO:0000256" key="1">
    <source>
        <dbReference type="ARBA" id="ARBA00012807"/>
    </source>
</evidence>
<dbReference type="SUPFAM" id="SSF53335">
    <property type="entry name" value="S-adenosyl-L-methionine-dependent methyltransferases"/>
    <property type="match status" value="1"/>
</dbReference>
<keyword evidence="5" id="KW-0949">S-adenosyl-L-methionine</keyword>
<dbReference type="Gene3D" id="3.30.300.110">
    <property type="entry name" value="Met-10+ protein-like domains"/>
    <property type="match status" value="1"/>
</dbReference>
<dbReference type="InterPro" id="IPR030382">
    <property type="entry name" value="MeTrfase_TRM5/TYW2"/>
</dbReference>
<dbReference type="GO" id="GO:0002939">
    <property type="term" value="P:tRNA N1-guanine methylation"/>
    <property type="evidence" value="ECO:0007669"/>
    <property type="project" value="TreeGrafter"/>
</dbReference>
<dbReference type="PANTHER" id="PTHR23245:SF36">
    <property type="entry name" value="TRNA (GUANINE(37)-N1)-METHYLTRANSFERASE"/>
    <property type="match status" value="1"/>
</dbReference>
<dbReference type="PROSITE" id="PS51684">
    <property type="entry name" value="SAM_MT_TRM5_TYW2"/>
    <property type="match status" value="1"/>
</dbReference>